<keyword evidence="3" id="KW-1185">Reference proteome</keyword>
<evidence type="ECO:0000313" key="3">
    <source>
        <dbReference type="Proteomes" id="UP000799438"/>
    </source>
</evidence>
<dbReference type="GeneID" id="54299362"/>
<feature type="region of interest" description="Disordered" evidence="1">
    <location>
        <begin position="198"/>
        <end position="275"/>
    </location>
</feature>
<feature type="compositionally biased region" description="Polar residues" evidence="1">
    <location>
        <begin position="19"/>
        <end position="40"/>
    </location>
</feature>
<feature type="region of interest" description="Disordered" evidence="1">
    <location>
        <begin position="1"/>
        <end position="40"/>
    </location>
</feature>
<evidence type="ECO:0000313" key="2">
    <source>
        <dbReference type="EMBL" id="KAF2144423.1"/>
    </source>
</evidence>
<accession>A0A6A6BLY9</accession>
<name>A0A6A6BLY9_9PEZI</name>
<dbReference type="Proteomes" id="UP000799438">
    <property type="component" value="Unassembled WGS sequence"/>
</dbReference>
<feature type="compositionally biased region" description="Polar residues" evidence="1">
    <location>
        <begin position="237"/>
        <end position="252"/>
    </location>
</feature>
<dbReference type="AlphaFoldDB" id="A0A6A6BLY9"/>
<feature type="compositionally biased region" description="Basic and acidic residues" evidence="1">
    <location>
        <begin position="1"/>
        <end position="11"/>
    </location>
</feature>
<evidence type="ECO:0000256" key="1">
    <source>
        <dbReference type="SAM" id="MobiDB-lite"/>
    </source>
</evidence>
<feature type="compositionally biased region" description="Basic and acidic residues" evidence="1">
    <location>
        <begin position="198"/>
        <end position="212"/>
    </location>
</feature>
<sequence>MEETSDHDQPGLRKIPPIDQSNTSRTSASPAPPVTITNSTGHLMRSTSAQSYKHLFEDHLLEGNTAQTNDRRKAPVARYLWEWMRKHELWNALSGPDASLEGLQKHIHFEITLQPLIENKVLNCKAMDALWACRHWDLKTINDLLPPDICPEDGISGLDEHCVNVLRRASRAVPDHAAFIHQLVQHIHGRHPVRSEDIYHVIERNTVPDRGKKTSKRKRNDENGNNSKRPRQEEVEQSTQEDQGNDVSQPQPGQVEPLLITDEADGSRGTVTISREEYDGLKATVEDQGKKMRKKDKNIKALNRATNVLLAKFNMAPMNVEDEEDDIGESVNTVAISREEYNGLQAMVEDQIRKMKKKDKNINALNMAINELREKFNMAPLDEEEQDGED</sequence>
<dbReference type="RefSeq" id="XP_033400135.1">
    <property type="nucleotide sequence ID" value="XM_033541865.1"/>
</dbReference>
<gene>
    <name evidence="2" type="ORF">K452DRAFT_295875</name>
</gene>
<organism evidence="2 3">
    <name type="scientific">Aplosporella prunicola CBS 121167</name>
    <dbReference type="NCBI Taxonomy" id="1176127"/>
    <lineage>
        <taxon>Eukaryota</taxon>
        <taxon>Fungi</taxon>
        <taxon>Dikarya</taxon>
        <taxon>Ascomycota</taxon>
        <taxon>Pezizomycotina</taxon>
        <taxon>Dothideomycetes</taxon>
        <taxon>Dothideomycetes incertae sedis</taxon>
        <taxon>Botryosphaeriales</taxon>
        <taxon>Aplosporellaceae</taxon>
        <taxon>Aplosporella</taxon>
    </lineage>
</organism>
<reference evidence="2" key="1">
    <citation type="journal article" date="2020" name="Stud. Mycol.">
        <title>101 Dothideomycetes genomes: a test case for predicting lifestyles and emergence of pathogens.</title>
        <authorList>
            <person name="Haridas S."/>
            <person name="Albert R."/>
            <person name="Binder M."/>
            <person name="Bloem J."/>
            <person name="Labutti K."/>
            <person name="Salamov A."/>
            <person name="Andreopoulos B."/>
            <person name="Baker S."/>
            <person name="Barry K."/>
            <person name="Bills G."/>
            <person name="Bluhm B."/>
            <person name="Cannon C."/>
            <person name="Castanera R."/>
            <person name="Culley D."/>
            <person name="Daum C."/>
            <person name="Ezra D."/>
            <person name="Gonzalez J."/>
            <person name="Henrissat B."/>
            <person name="Kuo A."/>
            <person name="Liang C."/>
            <person name="Lipzen A."/>
            <person name="Lutzoni F."/>
            <person name="Magnuson J."/>
            <person name="Mondo S."/>
            <person name="Nolan M."/>
            <person name="Ohm R."/>
            <person name="Pangilinan J."/>
            <person name="Park H.-J."/>
            <person name="Ramirez L."/>
            <person name="Alfaro M."/>
            <person name="Sun H."/>
            <person name="Tritt A."/>
            <person name="Yoshinaga Y."/>
            <person name="Zwiers L.-H."/>
            <person name="Turgeon B."/>
            <person name="Goodwin S."/>
            <person name="Spatafora J."/>
            <person name="Crous P."/>
            <person name="Grigoriev I."/>
        </authorList>
    </citation>
    <scope>NUCLEOTIDE SEQUENCE</scope>
    <source>
        <strain evidence="2">CBS 121167</strain>
    </source>
</reference>
<protein>
    <submittedName>
        <fullName evidence="2">Uncharacterized protein</fullName>
    </submittedName>
</protein>
<proteinExistence type="predicted"/>
<dbReference type="EMBL" id="ML995479">
    <property type="protein sequence ID" value="KAF2144423.1"/>
    <property type="molecule type" value="Genomic_DNA"/>
</dbReference>